<dbReference type="Pfam" id="PF05378">
    <property type="entry name" value="Hydant_A_N"/>
    <property type="match status" value="1"/>
</dbReference>
<organism evidence="4 5">
    <name type="scientific">Kordiimonas pumila</name>
    <dbReference type="NCBI Taxonomy" id="2161677"/>
    <lineage>
        <taxon>Bacteria</taxon>
        <taxon>Pseudomonadati</taxon>
        <taxon>Pseudomonadota</taxon>
        <taxon>Alphaproteobacteria</taxon>
        <taxon>Kordiimonadales</taxon>
        <taxon>Kordiimonadaceae</taxon>
        <taxon>Kordiimonas</taxon>
    </lineage>
</organism>
<dbReference type="PANTHER" id="PTHR11365">
    <property type="entry name" value="5-OXOPROLINASE RELATED"/>
    <property type="match status" value="1"/>
</dbReference>
<name>A0ABV7D402_9PROT</name>
<comment type="caution">
    <text evidence="4">The sequence shown here is derived from an EMBL/GenBank/DDBJ whole genome shotgun (WGS) entry which is preliminary data.</text>
</comment>
<dbReference type="InterPro" id="IPR043129">
    <property type="entry name" value="ATPase_NBD"/>
</dbReference>
<proteinExistence type="predicted"/>
<dbReference type="RefSeq" id="WP_194214238.1">
    <property type="nucleotide sequence ID" value="NZ_CP061205.1"/>
</dbReference>
<evidence type="ECO:0000259" key="1">
    <source>
        <dbReference type="Pfam" id="PF01968"/>
    </source>
</evidence>
<reference evidence="5" key="1">
    <citation type="journal article" date="2019" name="Int. J. Syst. Evol. Microbiol.">
        <title>The Global Catalogue of Microorganisms (GCM) 10K type strain sequencing project: providing services to taxonomists for standard genome sequencing and annotation.</title>
        <authorList>
            <consortium name="The Broad Institute Genomics Platform"/>
            <consortium name="The Broad Institute Genome Sequencing Center for Infectious Disease"/>
            <person name="Wu L."/>
            <person name="Ma J."/>
        </authorList>
    </citation>
    <scope>NUCLEOTIDE SEQUENCE [LARGE SCALE GENOMIC DNA]</scope>
    <source>
        <strain evidence="5">KCTC 62164</strain>
    </source>
</reference>
<dbReference type="EMBL" id="JBHRSL010000005">
    <property type="protein sequence ID" value="MFC3051889.1"/>
    <property type="molecule type" value="Genomic_DNA"/>
</dbReference>
<evidence type="ECO:0000259" key="3">
    <source>
        <dbReference type="Pfam" id="PF19278"/>
    </source>
</evidence>
<evidence type="ECO:0000313" key="4">
    <source>
        <dbReference type="EMBL" id="MFC3051889.1"/>
    </source>
</evidence>
<dbReference type="InterPro" id="IPR045079">
    <property type="entry name" value="Oxoprolinase-like"/>
</dbReference>
<protein>
    <submittedName>
        <fullName evidence="4">Hydantoinase/oxoprolinase family protein</fullName>
    </submittedName>
</protein>
<feature type="domain" description="Hydantoinase/oxoprolinase N-terminal" evidence="2">
    <location>
        <begin position="9"/>
        <end position="183"/>
    </location>
</feature>
<dbReference type="SUPFAM" id="SSF53067">
    <property type="entry name" value="Actin-like ATPase domain"/>
    <property type="match status" value="1"/>
</dbReference>
<dbReference type="InterPro" id="IPR008040">
    <property type="entry name" value="Hydant_A_N"/>
</dbReference>
<feature type="domain" description="Hydantoinase A/oxoprolinase" evidence="1">
    <location>
        <begin position="205"/>
        <end position="497"/>
    </location>
</feature>
<accession>A0ABV7D402</accession>
<feature type="domain" description="Acetophenone carboxylase-like C-terminal" evidence="3">
    <location>
        <begin position="509"/>
        <end position="687"/>
    </location>
</feature>
<keyword evidence="5" id="KW-1185">Reference proteome</keyword>
<evidence type="ECO:0000313" key="5">
    <source>
        <dbReference type="Proteomes" id="UP001595444"/>
    </source>
</evidence>
<dbReference type="InterPro" id="IPR002821">
    <property type="entry name" value="Hydantoinase_A"/>
</dbReference>
<sequence>MSNIRAASDIGGTFTDLVYCEVDEKSGAITGVKAVKAHTTPGQFQTGVMNSLKLAGVGKDELSFFAHGSTVVINALTERKGVKTGLITTRGFKDILEIGRGNRPDFFNLKYQKPEVFIPRHLRHEITERLSHKGEVLTPLNTEELAPILKSFAAEGVQAIAVCLLHSYANPEHEQIICREIQRISPGMTLVASHQISREWREYERTNTTALCAYVKPVASAYLTEMETSLKEGGFKGSFYVMQSNGGIDTVTAAKETPISIVESGPASGVLGAAALGKLLGIDNIIAFDIGGTTAKCSLIDNGKVSLTNQYMIEKDARSAGYPIMTPVVDIVEIGNGGGSIGWVDEFNKMHVGPQSAGALPGPVAYGKGGTEPTTTDANIMLGRINPNYFIGGEIKADVAAVKSAFEVLGEKLGIPAIDAARGVIRIANNNMCNALKLVSINRGYDPRDFTMVAFGGGGAMHAASLARELNIPQVVIPAHAAVFSAWGMLLSDLRRDYSQTLPMPLIASNAEKISATFKRIRAEALEAYMAEGIEEADVYYDQLLELRYEGQEHTVQIDVPVGPVDVQTLDLIVREFNASYERKYTYVLDNSIELVSFKVTAFATVERPALGKLDPSDFGSPEDAIKEIRKVDFDEDGIMETAIYQREKLAPNTLFIGPAIVEESGSTVVILRDQHVRVDEYGNLHITVKRSPR</sequence>
<evidence type="ECO:0000259" key="2">
    <source>
        <dbReference type="Pfam" id="PF05378"/>
    </source>
</evidence>
<gene>
    <name evidence="4" type="ORF">ACFOKA_08230</name>
</gene>
<dbReference type="Pfam" id="PF19278">
    <property type="entry name" value="Hydant_A_C"/>
    <property type="match status" value="1"/>
</dbReference>
<dbReference type="Pfam" id="PF01968">
    <property type="entry name" value="Hydantoinase_A"/>
    <property type="match status" value="1"/>
</dbReference>
<dbReference type="Proteomes" id="UP001595444">
    <property type="component" value="Unassembled WGS sequence"/>
</dbReference>
<dbReference type="InterPro" id="IPR049517">
    <property type="entry name" value="ACX-like_C"/>
</dbReference>
<dbReference type="PANTHER" id="PTHR11365:SF23">
    <property type="entry name" value="HYPOTHETICAL 5-OXOPROLINASE (EUROFUNG)-RELATED"/>
    <property type="match status" value="1"/>
</dbReference>